<sequence length="95" mass="10992">MENKMKLQRNPLNDSERRGTWYFTIEGKNAEAIETAENNLRAMECSFTLGGEIVTWNKFCDGCPCFEDGFGSGFWIRIEDVEEFKAAWKKVKAKK</sequence>
<evidence type="ECO:0000313" key="1">
    <source>
        <dbReference type="EMBL" id="AWD90406.1"/>
    </source>
</evidence>
<evidence type="ECO:0000313" key="2">
    <source>
        <dbReference type="Proteomes" id="UP000246316"/>
    </source>
</evidence>
<proteinExistence type="predicted"/>
<dbReference type="RefSeq" id="YP_010095205.1">
    <property type="nucleotide sequence ID" value="NC_055743.1"/>
</dbReference>
<protein>
    <recommendedName>
        <fullName evidence="3">Phage protein</fullName>
    </recommendedName>
</protein>
<dbReference type="GeneID" id="65112839"/>
<organism evidence="1 2">
    <name type="scientific">Erwinia phage Cronus</name>
    <dbReference type="NCBI Taxonomy" id="2163633"/>
    <lineage>
        <taxon>Viruses</taxon>
        <taxon>Duplodnaviria</taxon>
        <taxon>Heunggongvirae</taxon>
        <taxon>Uroviricota</taxon>
        <taxon>Caudoviricetes</taxon>
        <taxon>Pantevenvirales</taxon>
        <taxon>Straboviridae</taxon>
        <taxon>Tevenvirinae</taxon>
        <taxon>Risoevirus</taxon>
        <taxon>Risoevirus cronus</taxon>
        <taxon>Roskildevirus cronus</taxon>
    </lineage>
</organism>
<accession>A0A2S1GLZ6</accession>
<name>A0A2S1GLZ6_9CAUD</name>
<evidence type="ECO:0008006" key="3">
    <source>
        <dbReference type="Google" id="ProtNLM"/>
    </source>
</evidence>
<dbReference type="InterPro" id="IPR035392">
    <property type="entry name" value="DUF5417"/>
</dbReference>
<reference evidence="1" key="1">
    <citation type="submission" date="2018-03" db="EMBL/GenBank/DDBJ databases">
        <title>Phage therapy in agriculture - a green tech approach to combat plant pathogenic bacteria.</title>
        <authorList>
            <person name="Carstens A.B."/>
            <person name="Djurhuus A.M."/>
            <person name="Hansen L.H."/>
        </authorList>
    </citation>
    <scope>NUCLEOTIDE SEQUENCE [LARGE SCALE GENOMIC DNA]</scope>
</reference>
<dbReference type="EMBL" id="MH059636">
    <property type="protein sequence ID" value="AWD90406.1"/>
    <property type="molecule type" value="Genomic_DNA"/>
</dbReference>
<dbReference type="KEGG" id="vg:65112839"/>
<keyword evidence="2" id="KW-1185">Reference proteome</keyword>
<dbReference type="Proteomes" id="UP000246316">
    <property type="component" value="Segment"/>
</dbReference>
<dbReference type="Pfam" id="PF17438">
    <property type="entry name" value="DUF5417"/>
    <property type="match status" value="1"/>
</dbReference>